<organism evidence="3 4">
    <name type="scientific">Ridgeia piscesae</name>
    <name type="common">Tubeworm</name>
    <dbReference type="NCBI Taxonomy" id="27915"/>
    <lineage>
        <taxon>Eukaryota</taxon>
        <taxon>Metazoa</taxon>
        <taxon>Spiralia</taxon>
        <taxon>Lophotrochozoa</taxon>
        <taxon>Annelida</taxon>
        <taxon>Polychaeta</taxon>
        <taxon>Sedentaria</taxon>
        <taxon>Canalipalpata</taxon>
        <taxon>Sabellida</taxon>
        <taxon>Siboglinidae</taxon>
        <taxon>Ridgeia</taxon>
    </lineage>
</organism>
<dbReference type="Proteomes" id="UP001209878">
    <property type="component" value="Unassembled WGS sequence"/>
</dbReference>
<dbReference type="GO" id="GO:0031267">
    <property type="term" value="F:small GTPase binding"/>
    <property type="evidence" value="ECO:0007669"/>
    <property type="project" value="TreeGrafter"/>
</dbReference>
<dbReference type="GO" id="GO:0030139">
    <property type="term" value="C:endocytic vesicle"/>
    <property type="evidence" value="ECO:0007669"/>
    <property type="project" value="TreeGrafter"/>
</dbReference>
<gene>
    <name evidence="3" type="ORF">NP493_119g02023</name>
</gene>
<dbReference type="GO" id="GO:0005829">
    <property type="term" value="C:cytosol"/>
    <property type="evidence" value="ECO:0007669"/>
    <property type="project" value="TreeGrafter"/>
</dbReference>
<protein>
    <recommendedName>
        <fullName evidence="2">VPS9 domain-containing protein</fullName>
    </recommendedName>
</protein>
<evidence type="ECO:0000313" key="4">
    <source>
        <dbReference type="Proteomes" id="UP001209878"/>
    </source>
</evidence>
<dbReference type="InterPro" id="IPR003123">
    <property type="entry name" value="VPS9"/>
</dbReference>
<dbReference type="Pfam" id="PF02204">
    <property type="entry name" value="VPS9"/>
    <property type="match status" value="1"/>
</dbReference>
<keyword evidence="4" id="KW-1185">Reference proteome</keyword>
<comment type="caution">
    <text evidence="3">The sequence shown here is derived from an EMBL/GenBank/DDBJ whole genome shotgun (WGS) entry which is preliminary data.</text>
</comment>
<dbReference type="AlphaFoldDB" id="A0AAD9P6A5"/>
<dbReference type="Gene3D" id="1.20.1050.80">
    <property type="entry name" value="VPS9 domain"/>
    <property type="match status" value="1"/>
</dbReference>
<dbReference type="InterPro" id="IPR037191">
    <property type="entry name" value="VPS9_dom_sf"/>
</dbReference>
<sequence>MDVTDADNSDVTGHNESESSQPKSSSDPSATVEKTELSTVGGTGKQTKDIQKSLHEVTQEIHRFLHRLLLMFAVAYEQLDGTVAQDLCYDGIEETFFTPIWKDLIALFRSDITLDFGSQFTLDFRSEFSLCFKSEFILYFRLATRPEEKVLESVITSCEGLSPEDLSVGPKFSLHPSLASSGSYPYEVVVNELGQMMQLASPLNKLACLVRVSHLICHCIEEHYASEGQTNVPKIGADDLIPILSYVIVKCRRPQLVSECRALEEFIHDGYLNGEEGYCLTSLQTALAYIATLAT</sequence>
<evidence type="ECO:0000256" key="1">
    <source>
        <dbReference type="SAM" id="MobiDB-lite"/>
    </source>
</evidence>
<dbReference type="PANTHER" id="PTHR23101:SF98">
    <property type="entry name" value="VPS9 DOMAIN-CONTAINING PROTEIN 1"/>
    <property type="match status" value="1"/>
</dbReference>
<accession>A0AAD9P6A5</accession>
<dbReference type="SMART" id="SM00167">
    <property type="entry name" value="VPS9"/>
    <property type="match status" value="1"/>
</dbReference>
<name>A0AAD9P6A5_RIDPI</name>
<dbReference type="SUPFAM" id="SSF109993">
    <property type="entry name" value="VPS9 domain"/>
    <property type="match status" value="1"/>
</dbReference>
<feature type="domain" description="VPS9" evidence="2">
    <location>
        <begin position="145"/>
        <end position="295"/>
    </location>
</feature>
<dbReference type="GO" id="GO:0016192">
    <property type="term" value="P:vesicle-mediated transport"/>
    <property type="evidence" value="ECO:0007669"/>
    <property type="project" value="InterPro"/>
</dbReference>
<dbReference type="PANTHER" id="PTHR23101">
    <property type="entry name" value="RAB GDP/GTP EXCHANGE FACTOR"/>
    <property type="match status" value="1"/>
</dbReference>
<reference evidence="3" key="1">
    <citation type="journal article" date="2023" name="Mol. Biol. Evol.">
        <title>Third-Generation Sequencing Reveals the Adaptive Role of the Epigenome in Three Deep-Sea Polychaetes.</title>
        <authorList>
            <person name="Perez M."/>
            <person name="Aroh O."/>
            <person name="Sun Y."/>
            <person name="Lan Y."/>
            <person name="Juniper S.K."/>
            <person name="Young C.R."/>
            <person name="Angers B."/>
            <person name="Qian P.Y."/>
        </authorList>
    </citation>
    <scope>NUCLEOTIDE SEQUENCE</scope>
    <source>
        <strain evidence="3">R07B-5</strain>
    </source>
</reference>
<dbReference type="PROSITE" id="PS51205">
    <property type="entry name" value="VPS9"/>
    <property type="match status" value="1"/>
</dbReference>
<feature type="region of interest" description="Disordered" evidence="1">
    <location>
        <begin position="1"/>
        <end position="48"/>
    </location>
</feature>
<dbReference type="EMBL" id="JAODUO010000118">
    <property type="protein sequence ID" value="KAK2188926.1"/>
    <property type="molecule type" value="Genomic_DNA"/>
</dbReference>
<proteinExistence type="predicted"/>
<dbReference type="InterPro" id="IPR045046">
    <property type="entry name" value="Vps9-like"/>
</dbReference>
<evidence type="ECO:0000313" key="3">
    <source>
        <dbReference type="EMBL" id="KAK2188926.1"/>
    </source>
</evidence>
<dbReference type="GO" id="GO:0005085">
    <property type="term" value="F:guanyl-nucleotide exchange factor activity"/>
    <property type="evidence" value="ECO:0007669"/>
    <property type="project" value="InterPro"/>
</dbReference>
<feature type="compositionally biased region" description="Low complexity" evidence="1">
    <location>
        <begin position="18"/>
        <end position="29"/>
    </location>
</feature>
<evidence type="ECO:0000259" key="2">
    <source>
        <dbReference type="PROSITE" id="PS51205"/>
    </source>
</evidence>